<keyword evidence="3" id="KW-1185">Reference proteome</keyword>
<evidence type="ECO:0000313" key="3">
    <source>
        <dbReference type="Proteomes" id="UP000078200"/>
    </source>
</evidence>
<dbReference type="Proteomes" id="UP000078200">
    <property type="component" value="Unassembled WGS sequence"/>
</dbReference>
<accession>A0A1A9V4S1</accession>
<reference evidence="2" key="1">
    <citation type="submission" date="2020-05" db="UniProtKB">
        <authorList>
            <consortium name="EnsemblMetazoa"/>
        </authorList>
    </citation>
    <scope>IDENTIFICATION</scope>
    <source>
        <strain evidence="2">TTRI</strain>
    </source>
</reference>
<feature type="compositionally biased region" description="Basic and acidic residues" evidence="1">
    <location>
        <begin position="83"/>
        <end position="96"/>
    </location>
</feature>
<proteinExistence type="predicted"/>
<dbReference type="VEuPathDB" id="VectorBase:GAUT025896"/>
<dbReference type="AlphaFoldDB" id="A0A1A9V4S1"/>
<protein>
    <submittedName>
        <fullName evidence="2">Uncharacterized protein</fullName>
    </submittedName>
</protein>
<evidence type="ECO:0000256" key="1">
    <source>
        <dbReference type="SAM" id="MobiDB-lite"/>
    </source>
</evidence>
<name>A0A1A9V4S1_GLOAU</name>
<dbReference type="EnsemblMetazoa" id="GAUT025896-RA">
    <property type="protein sequence ID" value="GAUT025896-PA"/>
    <property type="gene ID" value="GAUT025896"/>
</dbReference>
<sequence>MENIKVPKKVERHAIKAVKVLCEGDEAKFVTESEILHEVRYQMRNLVPVADIKGVLHKCLLELSVRRIIRRVDDENFGMYSGDRDEYSSDHDHAIEGSESSEVDSATSLQSSLVAPNQVISKNGQRNEYFIFQDNDESLPIPMQIKREIDADDSGGGTPELFSWSNIDGLLSLSLFGAIFNSSSESKFIQASMRGDAAKSM</sequence>
<organism evidence="2 3">
    <name type="scientific">Glossina austeni</name>
    <name type="common">Savannah tsetse fly</name>
    <dbReference type="NCBI Taxonomy" id="7395"/>
    <lineage>
        <taxon>Eukaryota</taxon>
        <taxon>Metazoa</taxon>
        <taxon>Ecdysozoa</taxon>
        <taxon>Arthropoda</taxon>
        <taxon>Hexapoda</taxon>
        <taxon>Insecta</taxon>
        <taxon>Pterygota</taxon>
        <taxon>Neoptera</taxon>
        <taxon>Endopterygota</taxon>
        <taxon>Diptera</taxon>
        <taxon>Brachycera</taxon>
        <taxon>Muscomorpha</taxon>
        <taxon>Hippoboscoidea</taxon>
        <taxon>Glossinidae</taxon>
        <taxon>Glossina</taxon>
    </lineage>
</organism>
<feature type="region of interest" description="Disordered" evidence="1">
    <location>
        <begin position="83"/>
        <end position="102"/>
    </location>
</feature>
<evidence type="ECO:0000313" key="2">
    <source>
        <dbReference type="EnsemblMetazoa" id="GAUT025896-PA"/>
    </source>
</evidence>